<dbReference type="RefSeq" id="WP_093329317.1">
    <property type="nucleotide sequence ID" value="NZ_FOAF01000008.1"/>
</dbReference>
<protein>
    <recommendedName>
        <fullName evidence="5">Outer membrane protein beta-barrel domain-containing protein</fullName>
    </recommendedName>
</protein>
<evidence type="ECO:0000256" key="2">
    <source>
        <dbReference type="SAM" id="Phobius"/>
    </source>
</evidence>
<dbReference type="STRING" id="407022.SAMN05661044_04541"/>
<dbReference type="OrthoDB" id="1523584at2"/>
<keyword evidence="2" id="KW-0812">Transmembrane</keyword>
<organism evidence="3 4">
    <name type="scientific">Olivibacter domesticus</name>
    <name type="common">Pseudosphingobacterium domesticum</name>
    <dbReference type="NCBI Taxonomy" id="407022"/>
    <lineage>
        <taxon>Bacteria</taxon>
        <taxon>Pseudomonadati</taxon>
        <taxon>Bacteroidota</taxon>
        <taxon>Sphingobacteriia</taxon>
        <taxon>Sphingobacteriales</taxon>
        <taxon>Sphingobacteriaceae</taxon>
        <taxon>Olivibacter</taxon>
    </lineage>
</organism>
<keyword evidence="2" id="KW-0472">Membrane</keyword>
<keyword evidence="2" id="KW-1133">Transmembrane helix</keyword>
<evidence type="ECO:0000256" key="1">
    <source>
        <dbReference type="SAM" id="MobiDB-lite"/>
    </source>
</evidence>
<gene>
    <name evidence="3" type="ORF">SAMN05661044_04541</name>
</gene>
<feature type="region of interest" description="Disordered" evidence="1">
    <location>
        <begin position="88"/>
        <end position="109"/>
    </location>
</feature>
<reference evidence="4" key="1">
    <citation type="submission" date="2016-10" db="EMBL/GenBank/DDBJ databases">
        <authorList>
            <person name="Varghese N."/>
            <person name="Submissions S."/>
        </authorList>
    </citation>
    <scope>NUCLEOTIDE SEQUENCE [LARGE SCALE GENOMIC DNA]</scope>
    <source>
        <strain evidence="4">DSM 18733</strain>
    </source>
</reference>
<dbReference type="EMBL" id="FOAF01000008">
    <property type="protein sequence ID" value="SEM19893.1"/>
    <property type="molecule type" value="Genomic_DNA"/>
</dbReference>
<name>A0A1H7WEE7_OLID1</name>
<sequence>MEENNMDKLFKNGLKNPEMPFEEADWIAMEKKLDAARAKKVRLIWMVSLSAAAAIILAFFIAIWLPAPFNKPVIDVVKKQDSVKKIISPPTPTLPSTKQETTNTESTGHGLFVEKESIDHLDRNTIEQLDKKYGLIYRDTLLAHVQTGEPMLTKGGEFNSIPVYEERILKPAVEQPKTKALSRQKNRSSYLTILAAPDLTTVQGAGNPQVSQNIGMLYTMPLSNKFSVSGGLLYAKKNYHSPYSFYRPKIQRNYGLTPSQVDAACDVLDIPIELNYQLYSKRATQIKISAGVSSYFMLREQYKFSYDTSNPDQQNLRTNYEIRGQNNHLFGVANISATFEQELNNNITIGVRPFIKLPLTGIGYGQTKLESKGLAVSVGFKLGKRAK</sequence>
<keyword evidence="4" id="KW-1185">Reference proteome</keyword>
<evidence type="ECO:0000313" key="3">
    <source>
        <dbReference type="EMBL" id="SEM19893.1"/>
    </source>
</evidence>
<evidence type="ECO:0000313" key="4">
    <source>
        <dbReference type="Proteomes" id="UP000199421"/>
    </source>
</evidence>
<evidence type="ECO:0008006" key="5">
    <source>
        <dbReference type="Google" id="ProtNLM"/>
    </source>
</evidence>
<accession>A0A1H7WEE7</accession>
<dbReference type="AlphaFoldDB" id="A0A1H7WEE7"/>
<feature type="transmembrane region" description="Helical" evidence="2">
    <location>
        <begin position="43"/>
        <end position="65"/>
    </location>
</feature>
<proteinExistence type="predicted"/>
<dbReference type="Proteomes" id="UP000199421">
    <property type="component" value="Unassembled WGS sequence"/>
</dbReference>